<feature type="compositionally biased region" description="Gly residues" evidence="1">
    <location>
        <begin position="109"/>
        <end position="119"/>
    </location>
</feature>
<feature type="region of interest" description="Disordered" evidence="1">
    <location>
        <begin position="1"/>
        <end position="183"/>
    </location>
</feature>
<accession>Q653R7</accession>
<reference evidence="3" key="2">
    <citation type="journal article" date="2008" name="Nucleic Acids Res.">
        <title>The rice annotation project database (RAP-DB): 2008 update.</title>
        <authorList>
            <consortium name="The rice annotation project (RAP)"/>
        </authorList>
    </citation>
    <scope>GENOME REANNOTATION</scope>
    <source>
        <strain evidence="3">cv. Nipponbare</strain>
    </source>
</reference>
<dbReference type="AlphaFoldDB" id="Q653R7"/>
<dbReference type="Proteomes" id="UP000000763">
    <property type="component" value="Chromosome 9"/>
</dbReference>
<reference evidence="3" key="1">
    <citation type="journal article" date="2005" name="Nature">
        <title>The map-based sequence of the rice genome.</title>
        <authorList>
            <consortium name="International rice genome sequencing project (IRGSP)"/>
            <person name="Matsumoto T."/>
            <person name="Wu J."/>
            <person name="Kanamori H."/>
            <person name="Katayose Y."/>
            <person name="Fujisawa M."/>
            <person name="Namiki N."/>
            <person name="Mizuno H."/>
            <person name="Yamamoto K."/>
            <person name="Antonio B.A."/>
            <person name="Baba T."/>
            <person name="Sakata K."/>
            <person name="Nagamura Y."/>
            <person name="Aoki H."/>
            <person name="Arikawa K."/>
            <person name="Arita K."/>
            <person name="Bito T."/>
            <person name="Chiden Y."/>
            <person name="Fujitsuka N."/>
            <person name="Fukunaka R."/>
            <person name="Hamada M."/>
            <person name="Harada C."/>
            <person name="Hayashi A."/>
            <person name="Hijishita S."/>
            <person name="Honda M."/>
            <person name="Hosokawa S."/>
            <person name="Ichikawa Y."/>
            <person name="Idonuma A."/>
            <person name="Iijima M."/>
            <person name="Ikeda M."/>
            <person name="Ikeno M."/>
            <person name="Ito K."/>
            <person name="Ito S."/>
            <person name="Ito T."/>
            <person name="Ito Y."/>
            <person name="Ito Y."/>
            <person name="Iwabuchi A."/>
            <person name="Kamiya K."/>
            <person name="Karasawa W."/>
            <person name="Kurita K."/>
            <person name="Katagiri S."/>
            <person name="Kikuta A."/>
            <person name="Kobayashi H."/>
            <person name="Kobayashi N."/>
            <person name="Machita K."/>
            <person name="Maehara T."/>
            <person name="Masukawa M."/>
            <person name="Mizubayashi T."/>
            <person name="Mukai Y."/>
            <person name="Nagasaki H."/>
            <person name="Nagata Y."/>
            <person name="Naito S."/>
            <person name="Nakashima M."/>
            <person name="Nakama Y."/>
            <person name="Nakamichi Y."/>
            <person name="Nakamura M."/>
            <person name="Meguro A."/>
            <person name="Negishi M."/>
            <person name="Ohta I."/>
            <person name="Ohta T."/>
            <person name="Okamoto M."/>
            <person name="Ono N."/>
            <person name="Saji S."/>
            <person name="Sakaguchi M."/>
            <person name="Sakai K."/>
            <person name="Shibata M."/>
            <person name="Shimokawa T."/>
            <person name="Song J."/>
            <person name="Takazaki Y."/>
            <person name="Terasawa K."/>
            <person name="Tsugane M."/>
            <person name="Tsuji K."/>
            <person name="Ueda S."/>
            <person name="Waki K."/>
            <person name="Yamagata H."/>
            <person name="Yamamoto M."/>
            <person name="Yamamoto S."/>
            <person name="Yamane H."/>
            <person name="Yoshiki S."/>
            <person name="Yoshihara R."/>
            <person name="Yukawa K."/>
            <person name="Zhong H."/>
            <person name="Yano M."/>
            <person name="Yuan Q."/>
            <person name="Ouyang S."/>
            <person name="Liu J."/>
            <person name="Jones K.M."/>
            <person name="Gansberger K."/>
            <person name="Moffat K."/>
            <person name="Hill J."/>
            <person name="Bera J."/>
            <person name="Fadrosh D."/>
            <person name="Jin S."/>
            <person name="Johri S."/>
            <person name="Kim M."/>
            <person name="Overton L."/>
            <person name="Reardon M."/>
            <person name="Tsitrin T."/>
            <person name="Vuong H."/>
            <person name="Weaver B."/>
            <person name="Ciecko A."/>
            <person name="Tallon L."/>
            <person name="Jackson J."/>
            <person name="Pai G."/>
            <person name="Aken S.V."/>
            <person name="Utterback T."/>
            <person name="Reidmuller S."/>
            <person name="Feldblyum T."/>
            <person name="Hsiao J."/>
            <person name="Zismann V."/>
            <person name="Iobst S."/>
            <person name="de Vazeille A.R."/>
            <person name="Buell C.R."/>
            <person name="Ying K."/>
            <person name="Li Y."/>
            <person name="Lu T."/>
            <person name="Huang Y."/>
            <person name="Zhao Q."/>
            <person name="Feng Q."/>
            <person name="Zhang L."/>
            <person name="Zhu J."/>
            <person name="Weng Q."/>
            <person name="Mu J."/>
            <person name="Lu Y."/>
            <person name="Fan D."/>
            <person name="Liu Y."/>
            <person name="Guan J."/>
            <person name="Zhang Y."/>
            <person name="Yu S."/>
            <person name="Liu X."/>
            <person name="Zhang Y."/>
            <person name="Hong G."/>
            <person name="Han B."/>
            <person name="Choisne N."/>
            <person name="Demange N."/>
            <person name="Orjeda G."/>
            <person name="Samain S."/>
            <person name="Cattolico L."/>
            <person name="Pelletier E."/>
            <person name="Couloux A."/>
            <person name="Segurens B."/>
            <person name="Wincker P."/>
            <person name="D'Hont A."/>
            <person name="Scarpelli C."/>
            <person name="Weissenbach J."/>
            <person name="Salanoubat M."/>
            <person name="Quetier F."/>
            <person name="Yu Y."/>
            <person name="Kim H.R."/>
            <person name="Rambo T."/>
            <person name="Currie J."/>
            <person name="Collura K."/>
            <person name="Luo M."/>
            <person name="Yang T."/>
            <person name="Ammiraju J.S.S."/>
            <person name="Engler F."/>
            <person name="Soderlund C."/>
            <person name="Wing R.A."/>
            <person name="Palmer L.E."/>
            <person name="de la Bastide M."/>
            <person name="Spiegel L."/>
            <person name="Nascimento L."/>
            <person name="Zutavern T."/>
            <person name="O'Shaughnessy A."/>
            <person name="Dike S."/>
            <person name="Dedhia N."/>
            <person name="Preston R."/>
            <person name="Balija V."/>
            <person name="McCombie W.R."/>
            <person name="Chow T."/>
            <person name="Chen H."/>
            <person name="Chung M."/>
            <person name="Chen C."/>
            <person name="Shaw J."/>
            <person name="Wu H."/>
            <person name="Hsiao K."/>
            <person name="Chao Y."/>
            <person name="Chu M."/>
            <person name="Cheng C."/>
            <person name="Hour A."/>
            <person name="Lee P."/>
            <person name="Lin S."/>
            <person name="Lin Y."/>
            <person name="Liou J."/>
            <person name="Liu S."/>
            <person name="Hsing Y."/>
            <person name="Raghuvanshi S."/>
            <person name="Mohanty A."/>
            <person name="Bharti A.K."/>
            <person name="Gaur A."/>
            <person name="Gupta V."/>
            <person name="Kumar D."/>
            <person name="Ravi V."/>
            <person name="Vij S."/>
            <person name="Kapur A."/>
            <person name="Khurana P."/>
            <person name="Khurana P."/>
            <person name="Khurana J.P."/>
            <person name="Tyagi A.K."/>
            <person name="Gaikwad K."/>
            <person name="Singh A."/>
            <person name="Dalal V."/>
            <person name="Srivastava S."/>
            <person name="Dixit A."/>
            <person name="Pal A.K."/>
            <person name="Ghazi I.A."/>
            <person name="Yadav M."/>
            <person name="Pandit A."/>
            <person name="Bhargava A."/>
            <person name="Sureshbabu K."/>
            <person name="Batra K."/>
            <person name="Sharma T.R."/>
            <person name="Mohapatra T."/>
            <person name="Singh N.K."/>
            <person name="Messing J."/>
            <person name="Nelson A.B."/>
            <person name="Fuks G."/>
            <person name="Kavchok S."/>
            <person name="Keizer G."/>
            <person name="Linton E."/>
            <person name="Llaca V."/>
            <person name="Song R."/>
            <person name="Tanyolac B."/>
            <person name="Young S."/>
            <person name="Ho-Il K."/>
            <person name="Hahn J.H."/>
            <person name="Sangsakoo G."/>
            <person name="Vanavichit A."/>
            <person name="de Mattos Luiz.A.T."/>
            <person name="Zimmer P.D."/>
            <person name="Malone G."/>
            <person name="Dellagostin O."/>
            <person name="de Oliveira A.C."/>
            <person name="Bevan M."/>
            <person name="Bancroft I."/>
            <person name="Minx P."/>
            <person name="Cordum H."/>
            <person name="Wilson R."/>
            <person name="Cheng Z."/>
            <person name="Jin W."/>
            <person name="Jiang J."/>
            <person name="Leong S.A."/>
            <person name="Iwama H."/>
            <person name="Gojobori T."/>
            <person name="Itoh T."/>
            <person name="Niimura Y."/>
            <person name="Fujii Y."/>
            <person name="Habara T."/>
            <person name="Sakai H."/>
            <person name="Sato Y."/>
            <person name="Wilson G."/>
            <person name="Kumar K."/>
            <person name="McCouch S."/>
            <person name="Juretic N."/>
            <person name="Hoen D."/>
            <person name="Wright S."/>
            <person name="Bruskiewich R."/>
            <person name="Bureau T."/>
            <person name="Miyao A."/>
            <person name="Hirochika H."/>
            <person name="Nishikawa T."/>
            <person name="Kadowaki K."/>
            <person name="Sugiura M."/>
            <person name="Burr B."/>
            <person name="Sasaki T."/>
        </authorList>
    </citation>
    <scope>NUCLEOTIDE SEQUENCE [LARGE SCALE GENOMIC DNA]</scope>
    <source>
        <strain evidence="3">cv. Nipponbare</strain>
    </source>
</reference>
<evidence type="ECO:0000313" key="2">
    <source>
        <dbReference type="EMBL" id="BAD45944.1"/>
    </source>
</evidence>
<sequence length="183" mass="19560">MAAGGKGRRPDLARPFPAIGGAIQGGIKGERERRERGLIPPNQFGNPMLESRGFEGGMALGFTGEGERTAGREEDDDPPDARAPRGRTRGQRTRGARVHGRLGSAWLGRGLGRAAGPGGEEGEAAWEKEGGGGSGPGGEEGPKRRRERRRGRRGRLRPRAEGREGGLWARLGPKGGREIIFRK</sequence>
<feature type="compositionally biased region" description="Basic and acidic residues" evidence="1">
    <location>
        <begin position="28"/>
        <end position="37"/>
    </location>
</feature>
<protein>
    <submittedName>
        <fullName evidence="2">BKRF1 encodes EBNA-1 protein-like</fullName>
    </submittedName>
</protein>
<gene>
    <name evidence="2" type="primary">OJ1065_E04.9</name>
</gene>
<feature type="compositionally biased region" description="Basic residues" evidence="1">
    <location>
        <begin position="84"/>
        <end position="100"/>
    </location>
</feature>
<evidence type="ECO:0000256" key="1">
    <source>
        <dbReference type="SAM" id="MobiDB-lite"/>
    </source>
</evidence>
<organism evidence="2 3">
    <name type="scientific">Oryza sativa subsp. japonica</name>
    <name type="common">Rice</name>
    <dbReference type="NCBI Taxonomy" id="39947"/>
    <lineage>
        <taxon>Eukaryota</taxon>
        <taxon>Viridiplantae</taxon>
        <taxon>Streptophyta</taxon>
        <taxon>Embryophyta</taxon>
        <taxon>Tracheophyta</taxon>
        <taxon>Spermatophyta</taxon>
        <taxon>Magnoliopsida</taxon>
        <taxon>Liliopsida</taxon>
        <taxon>Poales</taxon>
        <taxon>Poaceae</taxon>
        <taxon>BOP clade</taxon>
        <taxon>Oryzoideae</taxon>
        <taxon>Oryzeae</taxon>
        <taxon>Oryzinae</taxon>
        <taxon>Oryza</taxon>
        <taxon>Oryza sativa</taxon>
    </lineage>
</organism>
<evidence type="ECO:0000313" key="3">
    <source>
        <dbReference type="Proteomes" id="UP000000763"/>
    </source>
</evidence>
<dbReference type="EMBL" id="AP005090">
    <property type="protein sequence ID" value="BAD45944.1"/>
    <property type="molecule type" value="Genomic_DNA"/>
</dbReference>
<proteinExistence type="predicted"/>
<feature type="compositionally biased region" description="Basic residues" evidence="1">
    <location>
        <begin position="143"/>
        <end position="157"/>
    </location>
</feature>
<name>Q653R7_ORYSJ</name>